<dbReference type="GO" id="GO:0032544">
    <property type="term" value="P:plastid translation"/>
    <property type="evidence" value="ECO:0007669"/>
    <property type="project" value="TreeGrafter"/>
</dbReference>
<comment type="function">
    <text evidence="1">Responsible for the release of ribosomes from messenger RNA at the termination of chloroplastic protein biosynthesis.</text>
</comment>
<comment type="similarity">
    <text evidence="2">Belongs to the RRF family.</text>
</comment>
<dbReference type="Pfam" id="PF01765">
    <property type="entry name" value="RRF"/>
    <property type="match status" value="1"/>
</dbReference>
<sequence length="210" mass="23345">MEKTIESVRSNFNSMRTARANPSILDWFEVEYYGTPVNVKSIAQISTPDASSMLVQPYDKSSLKAIEKAIVTTDLGLTPDNDGEVLWLSLPQLTSERRKEKKLSEDNVKDLSSDLHKVTDDYIKKVEAAYKQKEKVELGFGNALVDGIFPGYDIRESVVAQYTSQLGLDAPPFFGVAGKATQANSWCYAPFPFPSLAWQDNTCSHLALIL</sequence>
<evidence type="ECO:0000256" key="1">
    <source>
        <dbReference type="ARBA" id="ARBA00002952"/>
    </source>
</evidence>
<name>A0A7J0GY60_9ERIC</name>
<evidence type="ECO:0000256" key="3">
    <source>
        <dbReference type="ARBA" id="ARBA00014063"/>
    </source>
</evidence>
<evidence type="ECO:0000313" key="7">
    <source>
        <dbReference type="EMBL" id="GFZ15767.1"/>
    </source>
</evidence>
<keyword evidence="4" id="KW-0648">Protein biosynthesis</keyword>
<evidence type="ECO:0000256" key="4">
    <source>
        <dbReference type="ARBA" id="ARBA00022917"/>
    </source>
</evidence>
<evidence type="ECO:0000256" key="5">
    <source>
        <dbReference type="ARBA" id="ARBA00032397"/>
    </source>
</evidence>
<dbReference type="InterPro" id="IPR002661">
    <property type="entry name" value="Ribosome_recyc_fac"/>
</dbReference>
<dbReference type="OrthoDB" id="407355at2759"/>
<keyword evidence="8" id="KW-1185">Reference proteome</keyword>
<dbReference type="FunFam" id="3.30.1360.40:FF:000001">
    <property type="entry name" value="Ribosome-recycling factor"/>
    <property type="match status" value="1"/>
</dbReference>
<dbReference type="AlphaFoldDB" id="A0A7J0GY60"/>
<dbReference type="GO" id="GO:0043023">
    <property type="term" value="F:ribosomal large subunit binding"/>
    <property type="evidence" value="ECO:0007669"/>
    <property type="project" value="TreeGrafter"/>
</dbReference>
<evidence type="ECO:0000259" key="6">
    <source>
        <dbReference type="Pfam" id="PF01765"/>
    </source>
</evidence>
<organism evidence="7 8">
    <name type="scientific">Actinidia rufa</name>
    <dbReference type="NCBI Taxonomy" id="165716"/>
    <lineage>
        <taxon>Eukaryota</taxon>
        <taxon>Viridiplantae</taxon>
        <taxon>Streptophyta</taxon>
        <taxon>Embryophyta</taxon>
        <taxon>Tracheophyta</taxon>
        <taxon>Spermatophyta</taxon>
        <taxon>Magnoliopsida</taxon>
        <taxon>eudicotyledons</taxon>
        <taxon>Gunneridae</taxon>
        <taxon>Pentapetalae</taxon>
        <taxon>asterids</taxon>
        <taxon>Ericales</taxon>
        <taxon>Actinidiaceae</taxon>
        <taxon>Actinidia</taxon>
    </lineage>
</organism>
<dbReference type="SUPFAM" id="SSF55194">
    <property type="entry name" value="Ribosome recycling factor, RRF"/>
    <property type="match status" value="1"/>
</dbReference>
<reference evidence="7 8" key="1">
    <citation type="submission" date="2019-07" db="EMBL/GenBank/DDBJ databases">
        <title>De Novo Assembly of kiwifruit Actinidia rufa.</title>
        <authorList>
            <person name="Sugita-Konishi S."/>
            <person name="Sato K."/>
            <person name="Mori E."/>
            <person name="Abe Y."/>
            <person name="Kisaki G."/>
            <person name="Hamano K."/>
            <person name="Suezawa K."/>
            <person name="Otani M."/>
            <person name="Fukuda T."/>
            <person name="Manabe T."/>
            <person name="Gomi K."/>
            <person name="Tabuchi M."/>
            <person name="Akimitsu K."/>
            <person name="Kataoka I."/>
        </authorList>
    </citation>
    <scope>NUCLEOTIDE SEQUENCE [LARGE SCALE GENOMIC DNA]</scope>
    <source>
        <strain evidence="8">cv. Fuchu</strain>
    </source>
</reference>
<dbReference type="InterPro" id="IPR036191">
    <property type="entry name" value="RRF_sf"/>
</dbReference>
<dbReference type="InterPro" id="IPR023584">
    <property type="entry name" value="Ribosome_recyc_fac_dom"/>
</dbReference>
<evidence type="ECO:0000313" key="8">
    <source>
        <dbReference type="Proteomes" id="UP000585474"/>
    </source>
</evidence>
<gene>
    <name evidence="7" type="ORF">Acr_25g0001760</name>
</gene>
<comment type="caution">
    <text evidence="7">The sequence shown here is derived from an EMBL/GenBank/DDBJ whole genome shotgun (WGS) entry which is preliminary data.</text>
</comment>
<dbReference type="EMBL" id="BJWL01000025">
    <property type="protein sequence ID" value="GFZ15767.1"/>
    <property type="molecule type" value="Genomic_DNA"/>
</dbReference>
<dbReference type="PANTHER" id="PTHR20982:SF3">
    <property type="entry name" value="MITOCHONDRIAL RIBOSOME RECYCLING FACTOR PSEUDO 1"/>
    <property type="match status" value="1"/>
</dbReference>
<accession>A0A7J0GY60</accession>
<dbReference type="PANTHER" id="PTHR20982">
    <property type="entry name" value="RIBOSOME RECYCLING FACTOR"/>
    <property type="match status" value="1"/>
</dbReference>
<dbReference type="Proteomes" id="UP000585474">
    <property type="component" value="Unassembled WGS sequence"/>
</dbReference>
<dbReference type="GO" id="GO:0009507">
    <property type="term" value="C:chloroplast"/>
    <property type="evidence" value="ECO:0007669"/>
    <property type="project" value="TreeGrafter"/>
</dbReference>
<dbReference type="Gene3D" id="1.10.132.20">
    <property type="entry name" value="Ribosome-recycling factor"/>
    <property type="match status" value="2"/>
</dbReference>
<protein>
    <recommendedName>
        <fullName evidence="3">Ribosome-recycling factor, chloroplastic</fullName>
    </recommendedName>
    <alternativeName>
        <fullName evidence="5">Ribosome-releasing factor, chloroplastic</fullName>
    </alternativeName>
</protein>
<proteinExistence type="inferred from homology"/>
<evidence type="ECO:0000256" key="2">
    <source>
        <dbReference type="ARBA" id="ARBA00005912"/>
    </source>
</evidence>
<feature type="domain" description="Ribosome recycling factor" evidence="6">
    <location>
        <begin position="9"/>
        <end position="100"/>
    </location>
</feature>
<dbReference type="CDD" id="cd00520">
    <property type="entry name" value="RRF"/>
    <property type="match status" value="1"/>
</dbReference>
<dbReference type="Gene3D" id="3.30.1360.40">
    <property type="match status" value="1"/>
</dbReference>